<keyword evidence="6" id="KW-1185">Reference proteome</keyword>
<dbReference type="PRINTS" id="PR00765">
    <property type="entry name" value="CRBOXYPTASEA"/>
</dbReference>
<protein>
    <recommendedName>
        <fullName evidence="4">Peptidase M14 domain-containing protein</fullName>
    </recommendedName>
</protein>
<accession>A0A835I5C0</accession>
<dbReference type="GO" id="GO:0004181">
    <property type="term" value="F:metallocarboxypeptidase activity"/>
    <property type="evidence" value="ECO:0007669"/>
    <property type="project" value="InterPro"/>
</dbReference>
<feature type="chain" id="PRO_5032619474" description="Peptidase M14 domain-containing protein" evidence="3">
    <location>
        <begin position="30"/>
        <end position="387"/>
    </location>
</feature>
<dbReference type="PROSITE" id="PS00132">
    <property type="entry name" value="CARBOXYPEPT_ZN_1"/>
    <property type="match status" value="1"/>
</dbReference>
<dbReference type="InterPro" id="IPR050753">
    <property type="entry name" value="Peptidase_M14_domain"/>
</dbReference>
<dbReference type="GO" id="GO:0008270">
    <property type="term" value="F:zinc ion binding"/>
    <property type="evidence" value="ECO:0007669"/>
    <property type="project" value="InterPro"/>
</dbReference>
<feature type="domain" description="Peptidase M14" evidence="4">
    <location>
        <begin position="157"/>
        <end position="257"/>
    </location>
</feature>
<keyword evidence="3" id="KW-0732">Signal</keyword>
<dbReference type="InterPro" id="IPR000834">
    <property type="entry name" value="Peptidase_M14"/>
</dbReference>
<dbReference type="OrthoDB" id="10249045at2759"/>
<name>A0A835I5C0_9MAGN</name>
<feature type="signal peptide" evidence="3">
    <location>
        <begin position="1"/>
        <end position="29"/>
    </location>
</feature>
<feature type="active site" description="Proton donor/acceptor" evidence="2">
    <location>
        <position position="237"/>
    </location>
</feature>
<organism evidence="5 6">
    <name type="scientific">Coptis chinensis</name>
    <dbReference type="NCBI Taxonomy" id="261450"/>
    <lineage>
        <taxon>Eukaryota</taxon>
        <taxon>Viridiplantae</taxon>
        <taxon>Streptophyta</taxon>
        <taxon>Embryophyta</taxon>
        <taxon>Tracheophyta</taxon>
        <taxon>Spermatophyta</taxon>
        <taxon>Magnoliopsida</taxon>
        <taxon>Ranunculales</taxon>
        <taxon>Ranunculaceae</taxon>
        <taxon>Coptidoideae</taxon>
        <taxon>Coptis</taxon>
    </lineage>
</organism>
<proteinExistence type="inferred from homology"/>
<dbReference type="SMART" id="SM00631">
    <property type="entry name" value="Zn_pept"/>
    <property type="match status" value="1"/>
</dbReference>
<dbReference type="EMBL" id="JADFTS010000004">
    <property type="protein sequence ID" value="KAF9609942.1"/>
    <property type="molecule type" value="Genomic_DNA"/>
</dbReference>
<evidence type="ECO:0000259" key="4">
    <source>
        <dbReference type="PROSITE" id="PS52035"/>
    </source>
</evidence>
<comment type="caution">
    <text evidence="5">The sequence shown here is derived from an EMBL/GenBank/DDBJ whole genome shotgun (WGS) entry which is preliminary data.</text>
</comment>
<dbReference type="Pfam" id="PF00246">
    <property type="entry name" value="Peptidase_M14"/>
    <property type="match status" value="2"/>
</dbReference>
<dbReference type="PROSITE" id="PS52035">
    <property type="entry name" value="PEPTIDASE_M14"/>
    <property type="match status" value="2"/>
</dbReference>
<feature type="domain" description="Peptidase M14" evidence="4">
    <location>
        <begin position="69"/>
        <end position="155"/>
    </location>
</feature>
<dbReference type="GO" id="GO:0005615">
    <property type="term" value="C:extracellular space"/>
    <property type="evidence" value="ECO:0007669"/>
    <property type="project" value="TreeGrafter"/>
</dbReference>
<sequence>MEFFSPSSSICFFLFILFCLSSFSNPTVARGGEKGHSSNHTDYKEHNWISSRNLFAEEQTSSIFDVASGYMSNSELEKAMKQFVRRCSSISRMYSIGKSVNGIPLWVMEISDKPGEEEAEPAFKFVGNVHGDEPVGRELLLLLANWLCDNYNKDPLGALVANYPWDGSQDKRKIYTACPDDKTFRYMASLYSRSHFNMSLGDEFLEGITNGAAWYPIYGGMQDWNYIHGGCFELTLEISDVKWPNAKEQFSAIVCQSALSCSKLNILSLIYDILYLFAGICAASNFMGAQQIEYVESSCKRCKDRNTWKDFYKSMNGQPLPASIEIRGINYTVKAGDALGYYHRMVSLVRATKVYSVMSTPKLFTFGLYAWVSICCIKDRQRCLESK</sequence>
<dbReference type="GO" id="GO:0016485">
    <property type="term" value="P:protein processing"/>
    <property type="evidence" value="ECO:0007669"/>
    <property type="project" value="TreeGrafter"/>
</dbReference>
<reference evidence="5 6" key="1">
    <citation type="submission" date="2020-10" db="EMBL/GenBank/DDBJ databases">
        <title>The Coptis chinensis genome and diversification of protoberbering-type alkaloids.</title>
        <authorList>
            <person name="Wang B."/>
            <person name="Shu S."/>
            <person name="Song C."/>
            <person name="Liu Y."/>
        </authorList>
    </citation>
    <scope>NUCLEOTIDE SEQUENCE [LARGE SCALE GENOMIC DNA]</scope>
    <source>
        <strain evidence="5">HL-2020</strain>
        <tissue evidence="5">Leaf</tissue>
    </source>
</reference>
<dbReference type="PANTHER" id="PTHR11532">
    <property type="entry name" value="PROTEASE M14 CARBOXYPEPTIDASE"/>
    <property type="match status" value="1"/>
</dbReference>
<evidence type="ECO:0000313" key="6">
    <source>
        <dbReference type="Proteomes" id="UP000631114"/>
    </source>
</evidence>
<dbReference type="GO" id="GO:0006518">
    <property type="term" value="P:peptide metabolic process"/>
    <property type="evidence" value="ECO:0007669"/>
    <property type="project" value="TreeGrafter"/>
</dbReference>
<dbReference type="PANTHER" id="PTHR11532:SF57">
    <property type="entry name" value="CARBOXYPEPTIDASE D, B"/>
    <property type="match status" value="1"/>
</dbReference>
<dbReference type="AlphaFoldDB" id="A0A835I5C0"/>
<evidence type="ECO:0000313" key="5">
    <source>
        <dbReference type="EMBL" id="KAF9609942.1"/>
    </source>
</evidence>
<evidence type="ECO:0000256" key="2">
    <source>
        <dbReference type="PROSITE-ProRule" id="PRU01379"/>
    </source>
</evidence>
<comment type="caution">
    <text evidence="2">Lacks conserved residue(s) required for the propagation of feature annotation.</text>
</comment>
<evidence type="ECO:0000256" key="1">
    <source>
        <dbReference type="ARBA" id="ARBA00005988"/>
    </source>
</evidence>
<evidence type="ECO:0000256" key="3">
    <source>
        <dbReference type="SAM" id="SignalP"/>
    </source>
</evidence>
<dbReference type="Gene3D" id="3.40.630.10">
    <property type="entry name" value="Zn peptidases"/>
    <property type="match status" value="2"/>
</dbReference>
<gene>
    <name evidence="5" type="ORF">IFM89_019345</name>
</gene>
<dbReference type="SUPFAM" id="SSF53187">
    <property type="entry name" value="Zn-dependent exopeptidases"/>
    <property type="match status" value="1"/>
</dbReference>
<dbReference type="InterPro" id="IPR057246">
    <property type="entry name" value="CARBOXYPEPT_ZN_1"/>
</dbReference>
<dbReference type="Proteomes" id="UP000631114">
    <property type="component" value="Unassembled WGS sequence"/>
</dbReference>
<comment type="similarity">
    <text evidence="1 2">Belongs to the peptidase M14 family.</text>
</comment>